<dbReference type="Proteomes" id="UP000593567">
    <property type="component" value="Unassembled WGS sequence"/>
</dbReference>
<comment type="caution">
    <text evidence="4">The sequence shown here is derived from an EMBL/GenBank/DDBJ whole genome shotgun (WGS) entry which is preliminary data.</text>
</comment>
<dbReference type="Pfam" id="PF00084">
    <property type="entry name" value="Sushi"/>
    <property type="match status" value="1"/>
</dbReference>
<feature type="domain" description="Sushi" evidence="3">
    <location>
        <begin position="314"/>
        <end position="374"/>
    </location>
</feature>
<keyword evidence="1 2" id="KW-1015">Disulfide bond</keyword>
<protein>
    <recommendedName>
        <fullName evidence="3">Sushi domain-containing protein</fullName>
    </recommendedName>
</protein>
<dbReference type="SMART" id="SM00032">
    <property type="entry name" value="CCP"/>
    <property type="match status" value="1"/>
</dbReference>
<dbReference type="Gene3D" id="2.10.70.10">
    <property type="entry name" value="Complement Module, domain 1"/>
    <property type="match status" value="1"/>
</dbReference>
<comment type="caution">
    <text evidence="2">Lacks conserved residue(s) required for the propagation of feature annotation.</text>
</comment>
<organism evidence="4 5">
    <name type="scientific">Bugula neritina</name>
    <name type="common">Brown bryozoan</name>
    <name type="synonym">Sertularia neritina</name>
    <dbReference type="NCBI Taxonomy" id="10212"/>
    <lineage>
        <taxon>Eukaryota</taxon>
        <taxon>Metazoa</taxon>
        <taxon>Spiralia</taxon>
        <taxon>Lophotrochozoa</taxon>
        <taxon>Bryozoa</taxon>
        <taxon>Gymnolaemata</taxon>
        <taxon>Cheilostomatida</taxon>
        <taxon>Flustrina</taxon>
        <taxon>Buguloidea</taxon>
        <taxon>Bugulidae</taxon>
        <taxon>Bugula</taxon>
    </lineage>
</organism>
<dbReference type="SUPFAM" id="SSF57535">
    <property type="entry name" value="Complement control module/SCR domain"/>
    <property type="match status" value="1"/>
</dbReference>
<sequence>MTHYTHTTSSSHTAMINNQTTNVSMVVTTSVSNAGAMSSSTSIAAGNFYTNTTSYSIRTTPSSRILATNIKAIELNSTASGFNSLTLDGNHTTVSINNNSTTIVANSVTTYTDGATIAASSWDFNSTVTSESSMIDNTTSTMIDTTTAAVYSLNISADINSSKTSTSSSTFVTNNATVEANGSTISTESGITGTSLYITRTLVNGQTTADTSSATVDTDINIYTDIINGTTSLPPGINEKADNTSSTATGIGSINSTIRTNATGANIARIDSSSSIDINNTKTIMDFTSTSSIISDNPNTASKTNSTAASFNVGSCYKPEVPEFAKITPDREIYSLNSTIIYSCIDGYVLGKGTISRNCVNQGAWTGGSPLCLRE</sequence>
<evidence type="ECO:0000256" key="1">
    <source>
        <dbReference type="ARBA" id="ARBA00023157"/>
    </source>
</evidence>
<gene>
    <name evidence="4" type="ORF">EB796_014559</name>
</gene>
<accession>A0A7J7JM94</accession>
<evidence type="ECO:0000256" key="2">
    <source>
        <dbReference type="PROSITE-ProRule" id="PRU00302"/>
    </source>
</evidence>
<keyword evidence="2" id="KW-0768">Sushi</keyword>
<dbReference type="InterPro" id="IPR035976">
    <property type="entry name" value="Sushi/SCR/CCP_sf"/>
</dbReference>
<dbReference type="PROSITE" id="PS50923">
    <property type="entry name" value="SUSHI"/>
    <property type="match status" value="1"/>
</dbReference>
<dbReference type="EMBL" id="VXIV02002137">
    <property type="protein sequence ID" value="KAF6027137.1"/>
    <property type="molecule type" value="Genomic_DNA"/>
</dbReference>
<keyword evidence="5" id="KW-1185">Reference proteome</keyword>
<evidence type="ECO:0000259" key="3">
    <source>
        <dbReference type="PROSITE" id="PS50923"/>
    </source>
</evidence>
<evidence type="ECO:0000313" key="4">
    <source>
        <dbReference type="EMBL" id="KAF6027137.1"/>
    </source>
</evidence>
<reference evidence="4" key="1">
    <citation type="submission" date="2020-06" db="EMBL/GenBank/DDBJ databases">
        <title>Draft genome of Bugula neritina, a colonial animal packing powerful symbionts and potential medicines.</title>
        <authorList>
            <person name="Rayko M."/>
        </authorList>
    </citation>
    <scope>NUCLEOTIDE SEQUENCE [LARGE SCALE GENOMIC DNA]</scope>
    <source>
        <strain evidence="4">Kwan_BN1</strain>
    </source>
</reference>
<dbReference type="OrthoDB" id="9991441at2759"/>
<dbReference type="CDD" id="cd00033">
    <property type="entry name" value="CCP"/>
    <property type="match status" value="1"/>
</dbReference>
<proteinExistence type="predicted"/>
<dbReference type="InterPro" id="IPR000436">
    <property type="entry name" value="Sushi_SCR_CCP_dom"/>
</dbReference>
<dbReference type="AlphaFoldDB" id="A0A7J7JM94"/>
<evidence type="ECO:0000313" key="5">
    <source>
        <dbReference type="Proteomes" id="UP000593567"/>
    </source>
</evidence>
<name>A0A7J7JM94_BUGNE</name>
<feature type="disulfide bond" evidence="2">
    <location>
        <begin position="316"/>
        <end position="359"/>
    </location>
</feature>